<keyword evidence="3" id="KW-0574">Periplasm</keyword>
<dbReference type="Proteomes" id="UP000647980">
    <property type="component" value="Unassembled WGS sequence"/>
</dbReference>
<evidence type="ECO:0000256" key="4">
    <source>
        <dbReference type="ARBA" id="ARBA00023239"/>
    </source>
</evidence>
<dbReference type="InterPro" id="IPR012480">
    <property type="entry name" value="Hepar_II_III_C"/>
</dbReference>
<evidence type="ECO:0000259" key="5">
    <source>
        <dbReference type="Pfam" id="PF07940"/>
    </source>
</evidence>
<dbReference type="InterPro" id="IPR008929">
    <property type="entry name" value="Chondroitin_lyas"/>
</dbReference>
<dbReference type="Pfam" id="PF16889">
    <property type="entry name" value="Hepar_II_III_N"/>
    <property type="match status" value="1"/>
</dbReference>
<name>A0ABR9XWC0_9STAP</name>
<evidence type="ECO:0000313" key="8">
    <source>
        <dbReference type="Proteomes" id="UP000647980"/>
    </source>
</evidence>
<keyword evidence="4" id="KW-0456">Lyase</keyword>
<dbReference type="InterPro" id="IPR031680">
    <property type="entry name" value="Hepar_II_III_N"/>
</dbReference>
<feature type="domain" description="Heparinase II/III-like C-terminal" evidence="5">
    <location>
        <begin position="280"/>
        <end position="495"/>
    </location>
</feature>
<dbReference type="Gene3D" id="1.50.10.100">
    <property type="entry name" value="Chondroitin AC/alginate lyase"/>
    <property type="match status" value="1"/>
</dbReference>
<dbReference type="Pfam" id="PF07940">
    <property type="entry name" value="Hepar_II_III_C"/>
    <property type="match status" value="1"/>
</dbReference>
<dbReference type="EMBL" id="JADGLW010000002">
    <property type="protein sequence ID" value="MBF0753086.1"/>
    <property type="molecule type" value="Genomic_DNA"/>
</dbReference>
<sequence>MDIKKIISKSKHFETNILEYEKGELVIKDNLDPVKINGSIDWDYRHPQNSRTYQVYLHSLNIVKDFVQMYLKTDDKKYIKEARKIINDWYNKNSDYKINNFAWNEHAASYRVNNIIYFQEHSEKTKLPQKIFNEIITKHVDFLNDDQNYRDNNHGIMMDNSLLVASFYLENKEKQELITSKVYYRLNYSIKRDFSYKGLHLENSPEYHRLVLTLLNRSKRILKELNKPFPSDVLDILENAKRITSIFIKPNRQYPLVGDTGTIIDKKIPKKFVDFIDYEAGLSIFNNKNNDKISDSTWFLFKSGYQSKTHKHKDDLSMNLYMDGMDIFIDSGKYNYEKENPIREKVVSPEGHSTIYIEGKDYKLTSPQKDQLKLSLNKYIKKHKYKLVSAKNNMYHATYLSRTCILTDSDELIVYDSINSKINQKYIQNFVLNPNAKVSKINNRTFRIMINDKKYCLQLIDDNNEKVNADIKETVVSFEFGKTVKTTQLQFSKQGTRTSFLTAFYREGHSDNISNLRIDKSQIMFSDKGEKHIINL</sequence>
<comment type="subcellular location">
    <subcellularLocation>
        <location evidence="1">Periplasm</location>
    </subcellularLocation>
</comment>
<dbReference type="PANTHER" id="PTHR39210">
    <property type="entry name" value="HEPARIN-SULFATE LYASE"/>
    <property type="match status" value="1"/>
</dbReference>
<dbReference type="Gene3D" id="2.70.98.70">
    <property type="match status" value="1"/>
</dbReference>
<evidence type="ECO:0000259" key="6">
    <source>
        <dbReference type="Pfam" id="PF16889"/>
    </source>
</evidence>
<reference evidence="7 8" key="1">
    <citation type="submission" date="2020-10" db="EMBL/GenBank/DDBJ databases">
        <title>Mouse Oral microbiota.</title>
        <authorList>
            <person name="Joseph S."/>
            <person name="Aduse-Opoku J."/>
        </authorList>
    </citation>
    <scope>NUCLEOTIDE SEQUENCE [LARGE SCALE GENOMIC DNA]</scope>
    <source>
        <strain evidence="7 8">19428wE5_W307</strain>
    </source>
</reference>
<gene>
    <name evidence="7" type="ORF">IR135_02285</name>
</gene>
<feature type="domain" description="Heparin-sulfate lyase N-terminal" evidence="6">
    <location>
        <begin position="32"/>
        <end position="274"/>
    </location>
</feature>
<comment type="caution">
    <text evidence="7">The sequence shown here is derived from an EMBL/GenBank/DDBJ whole genome shotgun (WGS) entry which is preliminary data.</text>
</comment>
<evidence type="ECO:0000256" key="3">
    <source>
        <dbReference type="ARBA" id="ARBA00022764"/>
    </source>
</evidence>
<proteinExistence type="predicted"/>
<evidence type="ECO:0000313" key="7">
    <source>
        <dbReference type="EMBL" id="MBF0753086.1"/>
    </source>
</evidence>
<evidence type="ECO:0000256" key="1">
    <source>
        <dbReference type="ARBA" id="ARBA00004418"/>
    </source>
</evidence>
<dbReference type="RefSeq" id="WP_167753344.1">
    <property type="nucleotide sequence ID" value="NZ_JADGLW010000002.1"/>
</dbReference>
<protein>
    <submittedName>
        <fullName evidence="7">Heparinase II/III family protein</fullName>
    </submittedName>
</protein>
<keyword evidence="8" id="KW-1185">Reference proteome</keyword>
<evidence type="ECO:0000256" key="2">
    <source>
        <dbReference type="ARBA" id="ARBA00022729"/>
    </source>
</evidence>
<dbReference type="SUPFAM" id="SSF48230">
    <property type="entry name" value="Chondroitin AC/alginate lyase"/>
    <property type="match status" value="1"/>
</dbReference>
<keyword evidence="2" id="KW-0732">Signal</keyword>
<organism evidence="7 8">
    <name type="scientific">Jeotgalicoccus nanhaiensis</name>
    <dbReference type="NCBI Taxonomy" id="568603"/>
    <lineage>
        <taxon>Bacteria</taxon>
        <taxon>Bacillati</taxon>
        <taxon>Bacillota</taxon>
        <taxon>Bacilli</taxon>
        <taxon>Bacillales</taxon>
        <taxon>Staphylococcaceae</taxon>
        <taxon>Jeotgalicoccus</taxon>
    </lineage>
</organism>
<dbReference type="PANTHER" id="PTHR39210:SF1">
    <property type="entry name" value="HEPARIN-SULFATE LYASE"/>
    <property type="match status" value="1"/>
</dbReference>
<accession>A0ABR9XWC0</accession>